<keyword evidence="3 6" id="KW-0732">Signal</keyword>
<protein>
    <submittedName>
        <fullName evidence="9">Chaperone protein FimC</fullName>
    </submittedName>
</protein>
<name>A0A6N3FYD4_KLEOX</name>
<evidence type="ECO:0000256" key="2">
    <source>
        <dbReference type="ARBA" id="ARBA00007399"/>
    </source>
</evidence>
<feature type="domain" description="Pili assembly chaperone N-terminal" evidence="7">
    <location>
        <begin position="20"/>
        <end position="141"/>
    </location>
</feature>
<dbReference type="PANTHER" id="PTHR30251">
    <property type="entry name" value="PILUS ASSEMBLY CHAPERONE"/>
    <property type="match status" value="1"/>
</dbReference>
<reference evidence="9" key="1">
    <citation type="submission" date="2019-11" db="EMBL/GenBank/DDBJ databases">
        <authorList>
            <person name="Feng L."/>
        </authorList>
    </citation>
    <scope>NUCLEOTIDE SEQUENCE</scope>
    <source>
        <strain evidence="9">KOxytocaLFYP65</strain>
    </source>
</reference>
<dbReference type="InterPro" id="IPR008962">
    <property type="entry name" value="PapD-like_sf"/>
</dbReference>
<organism evidence="9">
    <name type="scientific">Klebsiella oxytoca</name>
    <dbReference type="NCBI Taxonomy" id="571"/>
    <lineage>
        <taxon>Bacteria</taxon>
        <taxon>Pseudomonadati</taxon>
        <taxon>Pseudomonadota</taxon>
        <taxon>Gammaproteobacteria</taxon>
        <taxon>Enterobacterales</taxon>
        <taxon>Enterobacteriaceae</taxon>
        <taxon>Klebsiella/Raoultella group</taxon>
        <taxon>Klebsiella</taxon>
    </lineage>
</organism>
<dbReference type="Pfam" id="PF02753">
    <property type="entry name" value="PapD_C"/>
    <property type="match status" value="1"/>
</dbReference>
<comment type="subcellular location">
    <subcellularLocation>
        <location evidence="1">Periplasm</location>
    </subcellularLocation>
</comment>
<accession>A0A6N3FYD4</accession>
<keyword evidence="5" id="KW-0143">Chaperone</keyword>
<dbReference type="InterPro" id="IPR016148">
    <property type="entry name" value="Pili_assmbl_chaperone_C"/>
</dbReference>
<evidence type="ECO:0000256" key="5">
    <source>
        <dbReference type="ARBA" id="ARBA00023186"/>
    </source>
</evidence>
<dbReference type="SUPFAM" id="SSF49354">
    <property type="entry name" value="PapD-like"/>
    <property type="match status" value="1"/>
</dbReference>
<dbReference type="InterPro" id="IPR036316">
    <property type="entry name" value="Pili_assmbl_chap_C_dom_sf"/>
</dbReference>
<dbReference type="AlphaFoldDB" id="A0A6N3FYD4"/>
<evidence type="ECO:0000256" key="3">
    <source>
        <dbReference type="ARBA" id="ARBA00022729"/>
    </source>
</evidence>
<dbReference type="InterPro" id="IPR013783">
    <property type="entry name" value="Ig-like_fold"/>
</dbReference>
<dbReference type="InterPro" id="IPR001829">
    <property type="entry name" value="Pili_assmbl_chaperone_bac"/>
</dbReference>
<dbReference type="InterPro" id="IPR016147">
    <property type="entry name" value="Pili_assmbl_chaperone_N"/>
</dbReference>
<dbReference type="GO" id="GO:0071555">
    <property type="term" value="P:cell wall organization"/>
    <property type="evidence" value="ECO:0007669"/>
    <property type="project" value="InterPro"/>
</dbReference>
<feature type="signal peptide" evidence="6">
    <location>
        <begin position="1"/>
        <end position="18"/>
    </location>
</feature>
<dbReference type="PANTHER" id="PTHR30251:SF25">
    <property type="entry name" value="FIMBRIAE CHAPARONE"/>
    <property type="match status" value="1"/>
</dbReference>
<dbReference type="InterPro" id="IPR050643">
    <property type="entry name" value="Periplasmic_pilus_chap"/>
</dbReference>
<feature type="domain" description="Pili assembly chaperone C-terminal" evidence="8">
    <location>
        <begin position="167"/>
        <end position="229"/>
    </location>
</feature>
<gene>
    <name evidence="9" type="primary">fimC_12</name>
    <name evidence="9" type="ORF">KOLFYP65_04620</name>
</gene>
<dbReference type="Gene3D" id="2.60.40.10">
    <property type="entry name" value="Immunoglobulins"/>
    <property type="match status" value="2"/>
</dbReference>
<feature type="chain" id="PRO_5027002580" evidence="6">
    <location>
        <begin position="19"/>
        <end position="235"/>
    </location>
</feature>
<dbReference type="PRINTS" id="PR00969">
    <property type="entry name" value="CHAPERONPILI"/>
</dbReference>
<sequence length="235" mass="26565">MIKYLLPFICTFCFSVEASVVMQGNRVIYDASKSQKPVTFTNNDSFPYIVQTWVSAAENTTASEAGESPFAISPAVFKINPHQDQIISLIYTNAQKKLSKEQIFYLHFTQVPSILEDERNKNKLVLIVNSVVKIFLRPDNLPISYEQMFDFVNYKITNDSHGCSLIISNQSPYYLNSISLTTTFGSANKEIPMQMIAPNSTFSLPTNCNNTQVQKSISVSYINDYGVVQKHKLKE</sequence>
<keyword evidence="4" id="KW-0574">Periplasm</keyword>
<dbReference type="EMBL" id="CACRTM010000032">
    <property type="protein sequence ID" value="VYU57352.1"/>
    <property type="molecule type" value="Genomic_DNA"/>
</dbReference>
<evidence type="ECO:0000313" key="9">
    <source>
        <dbReference type="EMBL" id="VYU57352.1"/>
    </source>
</evidence>
<dbReference type="GO" id="GO:0030288">
    <property type="term" value="C:outer membrane-bounded periplasmic space"/>
    <property type="evidence" value="ECO:0007669"/>
    <property type="project" value="InterPro"/>
</dbReference>
<evidence type="ECO:0000259" key="8">
    <source>
        <dbReference type="Pfam" id="PF02753"/>
    </source>
</evidence>
<proteinExistence type="inferred from homology"/>
<comment type="similarity">
    <text evidence="2">Belongs to the periplasmic pilus chaperone family.</text>
</comment>
<evidence type="ECO:0000256" key="6">
    <source>
        <dbReference type="SAM" id="SignalP"/>
    </source>
</evidence>
<dbReference type="SUPFAM" id="SSF49584">
    <property type="entry name" value="Periplasmic chaperone C-domain"/>
    <property type="match status" value="1"/>
</dbReference>
<dbReference type="Pfam" id="PF00345">
    <property type="entry name" value="PapD_N"/>
    <property type="match status" value="1"/>
</dbReference>
<evidence type="ECO:0000259" key="7">
    <source>
        <dbReference type="Pfam" id="PF00345"/>
    </source>
</evidence>
<evidence type="ECO:0000256" key="1">
    <source>
        <dbReference type="ARBA" id="ARBA00004418"/>
    </source>
</evidence>
<evidence type="ECO:0000256" key="4">
    <source>
        <dbReference type="ARBA" id="ARBA00022764"/>
    </source>
</evidence>